<name>A0A1R1PMZ0_ZANCU</name>
<feature type="non-terminal residue" evidence="1">
    <location>
        <position position="73"/>
    </location>
</feature>
<comment type="caution">
    <text evidence="1">The sequence shown here is derived from an EMBL/GenBank/DDBJ whole genome shotgun (WGS) entry which is preliminary data.</text>
</comment>
<protein>
    <recommendedName>
        <fullName evidence="3">Metallothionein</fullName>
    </recommendedName>
</protein>
<gene>
    <name evidence="1" type="ORF">AX774_g4253</name>
</gene>
<evidence type="ECO:0008006" key="3">
    <source>
        <dbReference type="Google" id="ProtNLM"/>
    </source>
</evidence>
<accession>A0A1R1PMZ0</accession>
<sequence length="73" mass="7658">MSSCDKKACYNKDIGKCRDAPGGRCSCEAGNCECCCKKGQGCSATSEGKCCCESEKCNCAENKKASTCCRCSV</sequence>
<reference evidence="2" key="1">
    <citation type="submission" date="2017-01" db="EMBL/GenBank/DDBJ databases">
        <authorList>
            <person name="Wang Y."/>
            <person name="White M."/>
            <person name="Kvist S."/>
            <person name="Moncalvo J.-M."/>
        </authorList>
    </citation>
    <scope>NUCLEOTIDE SEQUENCE [LARGE SCALE GENOMIC DNA]</scope>
    <source>
        <strain evidence="2">COL-18-3</strain>
    </source>
</reference>
<evidence type="ECO:0000313" key="2">
    <source>
        <dbReference type="Proteomes" id="UP000188320"/>
    </source>
</evidence>
<evidence type="ECO:0000313" key="1">
    <source>
        <dbReference type="EMBL" id="OMH82272.1"/>
    </source>
</evidence>
<dbReference type="AlphaFoldDB" id="A0A1R1PMZ0"/>
<proteinExistence type="predicted"/>
<dbReference type="EMBL" id="LSSK01000703">
    <property type="protein sequence ID" value="OMH82272.1"/>
    <property type="molecule type" value="Genomic_DNA"/>
</dbReference>
<organism evidence="1 2">
    <name type="scientific">Zancudomyces culisetae</name>
    <name type="common">Gut fungus</name>
    <name type="synonym">Smittium culisetae</name>
    <dbReference type="NCBI Taxonomy" id="1213189"/>
    <lineage>
        <taxon>Eukaryota</taxon>
        <taxon>Fungi</taxon>
        <taxon>Fungi incertae sedis</taxon>
        <taxon>Zoopagomycota</taxon>
        <taxon>Kickxellomycotina</taxon>
        <taxon>Harpellomycetes</taxon>
        <taxon>Harpellales</taxon>
        <taxon>Legeriomycetaceae</taxon>
        <taxon>Zancudomyces</taxon>
    </lineage>
</organism>
<dbReference type="Proteomes" id="UP000188320">
    <property type="component" value="Unassembled WGS sequence"/>
</dbReference>
<keyword evidence="2" id="KW-1185">Reference proteome</keyword>